<reference evidence="2" key="2">
    <citation type="submission" date="2017-02" db="UniProtKB">
        <authorList>
            <consortium name="WormBaseParasite"/>
        </authorList>
    </citation>
    <scope>IDENTIFICATION</scope>
</reference>
<dbReference type="AlphaFoldDB" id="A0A0K0D6G6"/>
<sequence length="114" mass="12850">MPSLDNDRCDATLEKLEILMKYIRVNIFDKKASMNALKQSVEASVAAKLGDKLQNAVDKKLLKEMFSQRNVKRNDVAPVATRATILDEYVNERKASMPQVSSVATVPYVETKQF</sequence>
<keyword evidence="1" id="KW-1185">Reference proteome</keyword>
<protein>
    <submittedName>
        <fullName evidence="2">DEK_C domain-containing protein</fullName>
    </submittedName>
</protein>
<dbReference type="WBParaSite" id="ACAC_0000566101-mRNA-1">
    <property type="protein sequence ID" value="ACAC_0000566101-mRNA-1"/>
    <property type="gene ID" value="ACAC_0000566101"/>
</dbReference>
<evidence type="ECO:0000313" key="1">
    <source>
        <dbReference type="Proteomes" id="UP000035642"/>
    </source>
</evidence>
<accession>A0A0K0D6G6</accession>
<evidence type="ECO:0000313" key="2">
    <source>
        <dbReference type="WBParaSite" id="ACAC_0000566101-mRNA-1"/>
    </source>
</evidence>
<proteinExistence type="predicted"/>
<organism evidence="1 2">
    <name type="scientific">Angiostrongylus cantonensis</name>
    <name type="common">Rat lungworm</name>
    <dbReference type="NCBI Taxonomy" id="6313"/>
    <lineage>
        <taxon>Eukaryota</taxon>
        <taxon>Metazoa</taxon>
        <taxon>Ecdysozoa</taxon>
        <taxon>Nematoda</taxon>
        <taxon>Chromadorea</taxon>
        <taxon>Rhabditida</taxon>
        <taxon>Rhabditina</taxon>
        <taxon>Rhabditomorpha</taxon>
        <taxon>Strongyloidea</taxon>
        <taxon>Metastrongylidae</taxon>
        <taxon>Angiostrongylus</taxon>
    </lineage>
</organism>
<name>A0A0K0D6G6_ANGCA</name>
<reference evidence="1" key="1">
    <citation type="submission" date="2012-09" db="EMBL/GenBank/DDBJ databases">
        <authorList>
            <person name="Martin A.A."/>
        </authorList>
    </citation>
    <scope>NUCLEOTIDE SEQUENCE</scope>
</reference>
<dbReference type="Proteomes" id="UP000035642">
    <property type="component" value="Unassembled WGS sequence"/>
</dbReference>